<sequence>YPWYDAPNYENGTWQHWNHEWFSNWDRSDTKTYPTGFHVPPDDIGSLFFPSLGPYSSRDPLVIDQHMKWIASAKINVVVVSWIPEEKTDPNSFSWDSLVPLLMDSADNYGLKLSFHLEPYEGRTAASVKNDIIKIIDKYGNHSAFYRTFPKNQSKSGKALPLFYVYDSYMVSTDD</sequence>
<evidence type="ECO:0000313" key="2">
    <source>
        <dbReference type="WBParaSite" id="JU765_v2.g8415.t1"/>
    </source>
</evidence>
<organism evidence="1 2">
    <name type="scientific">Panagrolaimus sp. JU765</name>
    <dbReference type="NCBI Taxonomy" id="591449"/>
    <lineage>
        <taxon>Eukaryota</taxon>
        <taxon>Metazoa</taxon>
        <taxon>Ecdysozoa</taxon>
        <taxon>Nematoda</taxon>
        <taxon>Chromadorea</taxon>
        <taxon>Rhabditida</taxon>
        <taxon>Tylenchina</taxon>
        <taxon>Panagrolaimomorpha</taxon>
        <taxon>Panagrolaimoidea</taxon>
        <taxon>Panagrolaimidae</taxon>
        <taxon>Panagrolaimus</taxon>
    </lineage>
</organism>
<name>A0AC34RMK3_9BILA</name>
<evidence type="ECO:0000313" key="1">
    <source>
        <dbReference type="Proteomes" id="UP000887576"/>
    </source>
</evidence>
<proteinExistence type="predicted"/>
<dbReference type="Proteomes" id="UP000887576">
    <property type="component" value="Unplaced"/>
</dbReference>
<protein>
    <submittedName>
        <fullName evidence="2">Uncharacterized protein</fullName>
    </submittedName>
</protein>
<dbReference type="WBParaSite" id="JU765_v2.g8415.t1">
    <property type="protein sequence ID" value="JU765_v2.g8415.t1"/>
    <property type="gene ID" value="JU765_v2.g8415"/>
</dbReference>
<reference evidence="2" key="1">
    <citation type="submission" date="2022-11" db="UniProtKB">
        <authorList>
            <consortium name="WormBaseParasite"/>
        </authorList>
    </citation>
    <scope>IDENTIFICATION</scope>
</reference>
<accession>A0AC34RMK3</accession>